<evidence type="ECO:0000256" key="3">
    <source>
        <dbReference type="ARBA" id="ARBA00022475"/>
    </source>
</evidence>
<dbReference type="InterPro" id="IPR011500">
    <property type="entry name" value="GPCR_3_9-Cys_dom"/>
</dbReference>
<sequence>MLFALEEANRDPTFLPNVTVGLQLYDSCVSGTRALGSTLSLLSGQLPPTPNFDCRSSQHQLLGIIGGVTSPESEPMAELLSIYQVSQVSHGSQHPQFSDHHRFPSFLRTVPSRAQQPQAIAKMLLFFNWTWVGLVGSDNGAFEWLDQELRKEVGKNGGCVSFSRKIDGHVANVGDVADAIQDSTAKVIICDCYHIHFMLLAKALQKKNVTNKIWVMSTSFLPDSSVLNREARVMLNGSLSLGIHSGPVLGLQHFLSTLHPAMFPDNHLIKLFWQDLFGCIWPGLKPIGLQKGSLVQNCTGLEQLTPTHLSVLKLDDLTATYQAYIAVKAFLEAYKNLRSCSPGEGLFTGGNCARTGDAKPWQLLQYLRAVCFITQAKEKIFFTQDGDIPAIFDIVSIYLAPDHTLKTTKVGHLDFSKPSGRELVINRNIIIWAKGPGKAPLSVCSKTCPLGTWKSAIQGQPSCCHQCLLCPQGEITYIPDSTSCLKCPEDQWPNSKQDQCIPKNLDFLSYKEPLGMALATCTTLFFLLSLTILVIFIWHHHTPIVRANNQRLSYILLCSLALCFLCPFMFIGHPVPLTCALRQAAFGIIFTVCVSAILAKTIIVVSAFRTTRPNARFRKWAGSNLPHAILIACSLIQIVLCMFWVIVWPPMPMNSMEAGPKVTVMCDIGSSEFFYAMLSFLGFLALVSLVVAFLARQLPDTFNEAKHITLSMLVFSCVWISFIPAHLSAQGKDTVAVEIFAILASGAGLLCCLFFPKCYIILLQPAKNTRDQMMGKHYFKK</sequence>
<dbReference type="PRINTS" id="PR00248">
    <property type="entry name" value="GPCRMGR"/>
</dbReference>
<dbReference type="CDD" id="cd15283">
    <property type="entry name" value="7tmC_V2R_pheromone"/>
    <property type="match status" value="1"/>
</dbReference>
<evidence type="ECO:0000256" key="8">
    <source>
        <dbReference type="ARBA" id="ARBA00023136"/>
    </source>
</evidence>
<accession>F7D5Q1</accession>
<feature type="transmembrane region" description="Helical" evidence="12">
    <location>
        <begin position="673"/>
        <end position="695"/>
    </location>
</feature>
<feature type="domain" description="G-protein coupled receptors family 3 profile" evidence="13">
    <location>
        <begin position="514"/>
        <end position="777"/>
    </location>
</feature>
<evidence type="ECO:0000313" key="14">
    <source>
        <dbReference type="Ensembl" id="ENSMODP00000025176.2"/>
    </source>
</evidence>
<evidence type="ECO:0000256" key="10">
    <source>
        <dbReference type="ARBA" id="ARBA00023180"/>
    </source>
</evidence>
<dbReference type="PROSITE" id="PS50259">
    <property type="entry name" value="G_PROTEIN_RECEP_F3_4"/>
    <property type="match status" value="1"/>
</dbReference>
<evidence type="ECO:0000256" key="12">
    <source>
        <dbReference type="SAM" id="Phobius"/>
    </source>
</evidence>
<keyword evidence="5" id="KW-0732">Signal</keyword>
<feature type="transmembrane region" description="Helical" evidence="12">
    <location>
        <begin position="584"/>
        <end position="608"/>
    </location>
</feature>
<dbReference type="PANTHER" id="PTHR24061:SF0">
    <property type="entry name" value="C-FAMILY ODORANT RECEPTOR OLFCT1"/>
    <property type="match status" value="1"/>
</dbReference>
<evidence type="ECO:0000256" key="2">
    <source>
        <dbReference type="ARBA" id="ARBA00007242"/>
    </source>
</evidence>
<evidence type="ECO:0000259" key="13">
    <source>
        <dbReference type="PROSITE" id="PS50259"/>
    </source>
</evidence>
<dbReference type="InterPro" id="IPR000068">
    <property type="entry name" value="GPCR_3_Ca_sens_rcpt-rel"/>
</dbReference>
<dbReference type="InterPro" id="IPR028082">
    <property type="entry name" value="Peripla_BP_I"/>
</dbReference>
<dbReference type="GO" id="GO:0005886">
    <property type="term" value="C:plasma membrane"/>
    <property type="evidence" value="ECO:0000318"/>
    <property type="project" value="GO_Central"/>
</dbReference>
<feature type="transmembrane region" description="Helical" evidence="12">
    <location>
        <begin position="739"/>
        <end position="763"/>
    </location>
</feature>
<dbReference type="Gene3D" id="2.10.50.30">
    <property type="entry name" value="GPCR, family 3, nine cysteines domain"/>
    <property type="match status" value="1"/>
</dbReference>
<dbReference type="Pfam" id="PF00003">
    <property type="entry name" value="7tm_3"/>
    <property type="match status" value="1"/>
</dbReference>
<feature type="transmembrane region" description="Helical" evidence="12">
    <location>
        <begin position="707"/>
        <end position="727"/>
    </location>
</feature>
<dbReference type="InParanoid" id="F7D5Q1"/>
<keyword evidence="9" id="KW-0675">Receptor</keyword>
<evidence type="ECO:0000313" key="15">
    <source>
        <dbReference type="Proteomes" id="UP000002280"/>
    </source>
</evidence>
<dbReference type="InterPro" id="IPR000337">
    <property type="entry name" value="GPCR_3"/>
</dbReference>
<dbReference type="GeneID" id="100025957"/>
<dbReference type="PRINTS" id="PR00592">
    <property type="entry name" value="CASENSINGR"/>
</dbReference>
<keyword evidence="15" id="KW-1185">Reference proteome</keyword>
<dbReference type="OMA" id="CPLGTWK"/>
<gene>
    <name evidence="14" type="primary">VN2R616</name>
</gene>
<keyword evidence="11" id="KW-0807">Transducer</keyword>
<keyword evidence="7" id="KW-0297">G-protein coupled receptor</keyword>
<dbReference type="Pfam" id="PF01094">
    <property type="entry name" value="ANF_receptor"/>
    <property type="match status" value="1"/>
</dbReference>
<dbReference type="InterPro" id="IPR001828">
    <property type="entry name" value="ANF_lig-bd_rcpt"/>
</dbReference>
<feature type="transmembrane region" description="Helical" evidence="12">
    <location>
        <begin position="628"/>
        <end position="647"/>
    </location>
</feature>
<evidence type="ECO:0000256" key="5">
    <source>
        <dbReference type="ARBA" id="ARBA00022729"/>
    </source>
</evidence>
<comment type="similarity">
    <text evidence="2">Belongs to the G-protein coupled receptor 3 family.</text>
</comment>
<dbReference type="FunFam" id="2.10.50.30:FF:000002">
    <property type="entry name" value="Vomeronasal 2 receptor, h1"/>
    <property type="match status" value="1"/>
</dbReference>
<keyword evidence="4 12" id="KW-0812">Transmembrane</keyword>
<evidence type="ECO:0000256" key="4">
    <source>
        <dbReference type="ARBA" id="ARBA00022692"/>
    </source>
</evidence>
<reference evidence="14" key="2">
    <citation type="submission" date="2025-08" db="UniProtKB">
        <authorList>
            <consortium name="Ensembl"/>
        </authorList>
    </citation>
    <scope>IDENTIFICATION</scope>
</reference>
<dbReference type="GO" id="GO:0004930">
    <property type="term" value="F:G protein-coupled receptor activity"/>
    <property type="evidence" value="ECO:0000318"/>
    <property type="project" value="GO_Central"/>
</dbReference>
<keyword evidence="10" id="KW-0325">Glycoprotein</keyword>
<dbReference type="eggNOG" id="KOG1056">
    <property type="taxonomic scope" value="Eukaryota"/>
</dbReference>
<evidence type="ECO:0000256" key="6">
    <source>
        <dbReference type="ARBA" id="ARBA00022989"/>
    </source>
</evidence>
<dbReference type="GeneTree" id="ENSGT00940000166404"/>
<name>F7D5Q1_MONDO</name>
<reference evidence="14 15" key="1">
    <citation type="journal article" date="2007" name="Nature">
        <title>Genome of the marsupial Monodelphis domestica reveals innovation in non-coding sequences.</title>
        <authorList>
            <person name="Mikkelsen T.S."/>
            <person name="Wakefield M.J."/>
            <person name="Aken B."/>
            <person name="Amemiya C.T."/>
            <person name="Chang J.L."/>
            <person name="Duke S."/>
            <person name="Garber M."/>
            <person name="Gentles A.J."/>
            <person name="Goodstadt L."/>
            <person name="Heger A."/>
            <person name="Jurka J."/>
            <person name="Kamal M."/>
            <person name="Mauceli E."/>
            <person name="Searle S.M."/>
            <person name="Sharpe T."/>
            <person name="Baker M.L."/>
            <person name="Batzer M.A."/>
            <person name="Benos P.V."/>
            <person name="Belov K."/>
            <person name="Clamp M."/>
            <person name="Cook A."/>
            <person name="Cuff J."/>
            <person name="Das R."/>
            <person name="Davidow L."/>
            <person name="Deakin J.E."/>
            <person name="Fazzari M.J."/>
            <person name="Glass J.L."/>
            <person name="Grabherr M."/>
            <person name="Greally J.M."/>
            <person name="Gu W."/>
            <person name="Hore T.A."/>
            <person name="Huttley G.A."/>
            <person name="Kleber M."/>
            <person name="Jirtle R.L."/>
            <person name="Koina E."/>
            <person name="Lee J.T."/>
            <person name="Mahony S."/>
            <person name="Marra M.A."/>
            <person name="Miller R.D."/>
            <person name="Nicholls R.D."/>
            <person name="Oda M."/>
            <person name="Papenfuss A.T."/>
            <person name="Parra Z.E."/>
            <person name="Pollock D.D."/>
            <person name="Ray D.A."/>
            <person name="Schein J.E."/>
            <person name="Speed T.P."/>
            <person name="Thompson K."/>
            <person name="VandeBerg J.L."/>
            <person name="Wade C.M."/>
            <person name="Walker J.A."/>
            <person name="Waters P.D."/>
            <person name="Webber C."/>
            <person name="Weidman J.R."/>
            <person name="Xie X."/>
            <person name="Zody M.C."/>
            <person name="Baldwin J."/>
            <person name="Abdouelleil A."/>
            <person name="Abdulkadir J."/>
            <person name="Abebe A."/>
            <person name="Abera B."/>
            <person name="Abreu J."/>
            <person name="Acer S.C."/>
            <person name="Aftuck L."/>
            <person name="Alexander A."/>
            <person name="An P."/>
            <person name="Anderson E."/>
            <person name="Anderson S."/>
            <person name="Arachi H."/>
            <person name="Azer M."/>
            <person name="Bachantsang P."/>
            <person name="Barry A."/>
            <person name="Bayul T."/>
            <person name="Berlin A."/>
            <person name="Bessette D."/>
            <person name="Bloom T."/>
            <person name="Bloom T."/>
            <person name="Boguslavskiy L."/>
            <person name="Bonnet C."/>
            <person name="Boukhgalter B."/>
            <person name="Bourzgui I."/>
            <person name="Brown A."/>
            <person name="Cahill P."/>
            <person name="Channer S."/>
            <person name="Cheshatsang Y."/>
            <person name="Chuda L."/>
            <person name="Citroen M."/>
            <person name="Collymore A."/>
            <person name="Cooke P."/>
            <person name="Costello M."/>
            <person name="D'Aco K."/>
            <person name="Daza R."/>
            <person name="De Haan G."/>
            <person name="DeGray S."/>
            <person name="DeMaso C."/>
            <person name="Dhargay N."/>
            <person name="Dooley K."/>
            <person name="Dooley E."/>
            <person name="Doricent M."/>
            <person name="Dorje P."/>
            <person name="Dorjee K."/>
            <person name="Dupes A."/>
            <person name="Elong R."/>
            <person name="Falk J."/>
            <person name="Farina A."/>
            <person name="Faro S."/>
            <person name="Ferguson D."/>
            <person name="Fisher S."/>
            <person name="Foley C.D."/>
            <person name="Franke A."/>
            <person name="Friedrich D."/>
            <person name="Gadbois L."/>
            <person name="Gearin G."/>
            <person name="Gearin C.R."/>
            <person name="Giannoukos G."/>
            <person name="Goode T."/>
            <person name="Graham J."/>
            <person name="Grandbois E."/>
            <person name="Grewal S."/>
            <person name="Gyaltsen K."/>
            <person name="Hafez N."/>
            <person name="Hagos B."/>
            <person name="Hall J."/>
            <person name="Henson C."/>
            <person name="Hollinger A."/>
            <person name="Honan T."/>
            <person name="Huard M.D."/>
            <person name="Hughes L."/>
            <person name="Hurhula B."/>
            <person name="Husby M.E."/>
            <person name="Kamat A."/>
            <person name="Kanga B."/>
            <person name="Kashin S."/>
            <person name="Khazanovich D."/>
            <person name="Kisner P."/>
            <person name="Lance K."/>
            <person name="Lara M."/>
            <person name="Lee W."/>
            <person name="Lennon N."/>
            <person name="Letendre F."/>
            <person name="LeVine R."/>
            <person name="Lipovsky A."/>
            <person name="Liu X."/>
            <person name="Liu J."/>
            <person name="Liu S."/>
            <person name="Lokyitsang T."/>
            <person name="Lokyitsang Y."/>
            <person name="Lubonja R."/>
            <person name="Lui A."/>
            <person name="MacDonald P."/>
            <person name="Magnisalis V."/>
            <person name="Maru K."/>
            <person name="Matthews C."/>
            <person name="McCusker W."/>
            <person name="McDonough S."/>
            <person name="Mehta T."/>
            <person name="Meldrim J."/>
            <person name="Meneus L."/>
            <person name="Mihai O."/>
            <person name="Mihalev A."/>
            <person name="Mihova T."/>
            <person name="Mittelman R."/>
            <person name="Mlenga V."/>
            <person name="Montmayeur A."/>
            <person name="Mulrain L."/>
            <person name="Navidi A."/>
            <person name="Naylor J."/>
            <person name="Negash T."/>
            <person name="Nguyen T."/>
            <person name="Nguyen N."/>
            <person name="Nicol R."/>
            <person name="Norbu C."/>
            <person name="Norbu N."/>
            <person name="Novod N."/>
            <person name="O'Neill B."/>
            <person name="Osman S."/>
            <person name="Markiewicz E."/>
            <person name="Oyono O.L."/>
            <person name="Patti C."/>
            <person name="Phunkhang P."/>
            <person name="Pierre F."/>
            <person name="Priest M."/>
            <person name="Raghuraman S."/>
            <person name="Rege F."/>
            <person name="Reyes R."/>
            <person name="Rise C."/>
            <person name="Rogov P."/>
            <person name="Ross K."/>
            <person name="Ryan E."/>
            <person name="Settipalli S."/>
            <person name="Shea T."/>
            <person name="Sherpa N."/>
            <person name="Shi L."/>
            <person name="Shih D."/>
            <person name="Sparrow T."/>
            <person name="Spaulding J."/>
            <person name="Stalker J."/>
            <person name="Stange-Thomann N."/>
            <person name="Stavropoulos S."/>
            <person name="Stone C."/>
            <person name="Strader C."/>
            <person name="Tesfaye S."/>
            <person name="Thomson T."/>
            <person name="Thoulutsang Y."/>
            <person name="Thoulutsang D."/>
            <person name="Topham K."/>
            <person name="Topping I."/>
            <person name="Tsamla T."/>
            <person name="Vassiliev H."/>
            <person name="Vo A."/>
            <person name="Wangchuk T."/>
            <person name="Wangdi T."/>
            <person name="Weiand M."/>
            <person name="Wilkinson J."/>
            <person name="Wilson A."/>
            <person name="Yadav S."/>
            <person name="Young G."/>
            <person name="Yu Q."/>
            <person name="Zembek L."/>
            <person name="Zhong D."/>
            <person name="Zimmer A."/>
            <person name="Zwirko Z."/>
            <person name="Jaffe D.B."/>
            <person name="Alvarez P."/>
            <person name="Brockman W."/>
            <person name="Butler J."/>
            <person name="Chin C."/>
            <person name="Gnerre S."/>
            <person name="MacCallum I."/>
            <person name="Graves J.A."/>
            <person name="Ponting C.P."/>
            <person name="Breen M."/>
            <person name="Samollow P.B."/>
            <person name="Lander E.S."/>
            <person name="Lindblad-Toh K."/>
        </authorList>
    </citation>
    <scope>NUCLEOTIDE SEQUENCE [LARGE SCALE GENOMIC DNA]</scope>
</reference>
<dbReference type="FunFam" id="3.40.50.2300:FF:000302">
    <property type="entry name" value="Si:ch211-203b20.7"/>
    <property type="match status" value="1"/>
</dbReference>
<reference evidence="14" key="3">
    <citation type="submission" date="2025-09" db="UniProtKB">
        <authorList>
            <consortium name="Ensembl"/>
        </authorList>
    </citation>
    <scope>IDENTIFICATION</scope>
</reference>
<dbReference type="AlphaFoldDB" id="F7D5Q1"/>
<dbReference type="Proteomes" id="UP000002280">
    <property type="component" value="Chromosome 5"/>
</dbReference>
<organism evidence="14 15">
    <name type="scientific">Monodelphis domestica</name>
    <name type="common">Gray short-tailed opossum</name>
    <dbReference type="NCBI Taxonomy" id="13616"/>
    <lineage>
        <taxon>Eukaryota</taxon>
        <taxon>Metazoa</taxon>
        <taxon>Chordata</taxon>
        <taxon>Craniata</taxon>
        <taxon>Vertebrata</taxon>
        <taxon>Euteleostomi</taxon>
        <taxon>Mammalia</taxon>
        <taxon>Metatheria</taxon>
        <taxon>Didelphimorphia</taxon>
        <taxon>Didelphidae</taxon>
        <taxon>Monodelphis</taxon>
    </lineage>
</organism>
<protein>
    <submittedName>
        <fullName evidence="14">Vomeronasal 2 receptor 616</fullName>
    </submittedName>
</protein>
<dbReference type="KEGG" id="mdo:100025957"/>
<keyword evidence="3" id="KW-1003">Cell membrane</keyword>
<feature type="transmembrane region" description="Helical" evidence="12">
    <location>
        <begin position="514"/>
        <end position="540"/>
    </location>
</feature>
<evidence type="ECO:0000256" key="11">
    <source>
        <dbReference type="ARBA" id="ARBA00023224"/>
    </source>
</evidence>
<feature type="transmembrane region" description="Helical" evidence="12">
    <location>
        <begin position="552"/>
        <end position="572"/>
    </location>
</feature>
<dbReference type="SUPFAM" id="SSF53822">
    <property type="entry name" value="Periplasmic binding protein-like I"/>
    <property type="match status" value="1"/>
</dbReference>
<dbReference type="CTD" id="100025957"/>
<dbReference type="Gene3D" id="3.40.50.2300">
    <property type="match status" value="2"/>
</dbReference>
<keyword evidence="6 12" id="KW-1133">Transmembrane helix</keyword>
<dbReference type="OrthoDB" id="5984008at2759"/>
<dbReference type="InterPro" id="IPR017978">
    <property type="entry name" value="GPCR_3_C"/>
</dbReference>
<keyword evidence="8 12" id="KW-0472">Membrane</keyword>
<evidence type="ECO:0000256" key="7">
    <source>
        <dbReference type="ARBA" id="ARBA00023040"/>
    </source>
</evidence>
<proteinExistence type="inferred from homology"/>
<dbReference type="PANTHER" id="PTHR24061">
    <property type="entry name" value="CALCIUM-SENSING RECEPTOR-RELATED"/>
    <property type="match status" value="1"/>
</dbReference>
<dbReference type="Ensembl" id="ENSMODT00000025622.2">
    <property type="protein sequence ID" value="ENSMODP00000025176.2"/>
    <property type="gene ID" value="ENSMODG00000020138.3"/>
</dbReference>
<dbReference type="Pfam" id="PF07562">
    <property type="entry name" value="NCD3G"/>
    <property type="match status" value="1"/>
</dbReference>
<dbReference type="InterPro" id="IPR038550">
    <property type="entry name" value="GPCR_3_9-Cys_sf"/>
</dbReference>
<evidence type="ECO:0000256" key="9">
    <source>
        <dbReference type="ARBA" id="ARBA00023170"/>
    </source>
</evidence>
<comment type="subcellular location">
    <subcellularLocation>
        <location evidence="1">Cell membrane</location>
        <topology evidence="1">Multi-pass membrane protein</topology>
    </subcellularLocation>
</comment>
<evidence type="ECO:0000256" key="1">
    <source>
        <dbReference type="ARBA" id="ARBA00004651"/>
    </source>
</evidence>